<feature type="transmembrane region" description="Helical" evidence="10">
    <location>
        <begin position="74"/>
        <end position="93"/>
    </location>
</feature>
<dbReference type="SUPFAM" id="SSF103473">
    <property type="entry name" value="MFS general substrate transporter"/>
    <property type="match status" value="1"/>
</dbReference>
<dbReference type="NCBIfam" id="TIGR00879">
    <property type="entry name" value="SP"/>
    <property type="match status" value="1"/>
</dbReference>
<keyword evidence="8 10" id="KW-0472">Membrane</keyword>
<feature type="transmembrane region" description="Helical" evidence="10">
    <location>
        <begin position="416"/>
        <end position="437"/>
    </location>
</feature>
<keyword evidence="7 10" id="KW-1133">Transmembrane helix</keyword>
<dbReference type="Pfam" id="PF00083">
    <property type="entry name" value="Sugar_tr"/>
    <property type="match status" value="1"/>
</dbReference>
<feature type="transmembrane region" description="Helical" evidence="10">
    <location>
        <begin position="105"/>
        <end position="125"/>
    </location>
</feature>
<dbReference type="NCBIfam" id="NF007484">
    <property type="entry name" value="PRK10077.1"/>
    <property type="match status" value="1"/>
</dbReference>
<feature type="transmembrane region" description="Helical" evidence="10">
    <location>
        <begin position="239"/>
        <end position="262"/>
    </location>
</feature>
<evidence type="ECO:0000256" key="7">
    <source>
        <dbReference type="ARBA" id="ARBA00022989"/>
    </source>
</evidence>
<dbReference type="EMBL" id="JACHYB010000001">
    <property type="protein sequence ID" value="MBB3186692.1"/>
    <property type="molecule type" value="Genomic_DNA"/>
</dbReference>
<dbReference type="InterPro" id="IPR050814">
    <property type="entry name" value="Myo-inositol_Transporter"/>
</dbReference>
<dbReference type="AlphaFoldDB" id="A0A7W5H1T1"/>
<feature type="domain" description="Major facilitator superfamily (MFS) profile" evidence="11">
    <location>
        <begin position="26"/>
        <end position="539"/>
    </location>
</feature>
<dbReference type="InterPro" id="IPR005828">
    <property type="entry name" value="MFS_sugar_transport-like"/>
</dbReference>
<comment type="caution">
    <text evidence="12">The sequence shown here is derived from an EMBL/GenBank/DDBJ whole genome shotgun (WGS) entry which is preliminary data.</text>
</comment>
<evidence type="ECO:0000256" key="3">
    <source>
        <dbReference type="ARBA" id="ARBA00022448"/>
    </source>
</evidence>
<feature type="transmembrane region" description="Helical" evidence="10">
    <location>
        <begin position="518"/>
        <end position="535"/>
    </location>
</feature>
<dbReference type="PROSITE" id="PS50850">
    <property type="entry name" value="MFS"/>
    <property type="match status" value="1"/>
</dbReference>
<dbReference type="PANTHER" id="PTHR48020">
    <property type="entry name" value="PROTON MYO-INOSITOL COTRANSPORTER"/>
    <property type="match status" value="1"/>
</dbReference>
<evidence type="ECO:0000313" key="13">
    <source>
        <dbReference type="Proteomes" id="UP000544222"/>
    </source>
</evidence>
<gene>
    <name evidence="12" type="ORF">FHX64_000855</name>
</gene>
<evidence type="ECO:0000256" key="10">
    <source>
        <dbReference type="SAM" id="Phobius"/>
    </source>
</evidence>
<evidence type="ECO:0000313" key="12">
    <source>
        <dbReference type="EMBL" id="MBB3186692.1"/>
    </source>
</evidence>
<evidence type="ECO:0000256" key="8">
    <source>
        <dbReference type="ARBA" id="ARBA00023136"/>
    </source>
</evidence>
<feature type="transmembrane region" description="Helical" evidence="10">
    <location>
        <begin position="480"/>
        <end position="498"/>
    </location>
</feature>
<feature type="transmembrane region" description="Helical" evidence="10">
    <location>
        <begin position="145"/>
        <end position="165"/>
    </location>
</feature>
<feature type="transmembrane region" description="Helical" evidence="10">
    <location>
        <begin position="172"/>
        <end position="190"/>
    </location>
</feature>
<dbReference type="Gene3D" id="1.20.1250.20">
    <property type="entry name" value="MFS general substrate transporter like domains"/>
    <property type="match status" value="3"/>
</dbReference>
<feature type="transmembrane region" description="Helical" evidence="10">
    <location>
        <begin position="21"/>
        <end position="39"/>
    </location>
</feature>
<dbReference type="GO" id="GO:0005886">
    <property type="term" value="C:plasma membrane"/>
    <property type="evidence" value="ECO:0007669"/>
    <property type="project" value="UniProtKB-SubCell"/>
</dbReference>
<organism evidence="12 13">
    <name type="scientific">Microbacter margulisiae</name>
    <dbReference type="NCBI Taxonomy" id="1350067"/>
    <lineage>
        <taxon>Bacteria</taxon>
        <taxon>Pseudomonadati</taxon>
        <taxon>Bacteroidota</taxon>
        <taxon>Bacteroidia</taxon>
        <taxon>Bacteroidales</taxon>
        <taxon>Porphyromonadaceae</taxon>
        <taxon>Microbacter</taxon>
    </lineage>
</organism>
<feature type="transmembrane region" description="Helical" evidence="10">
    <location>
        <begin position="274"/>
        <end position="296"/>
    </location>
</feature>
<keyword evidence="3 9" id="KW-0813">Transport</keyword>
<evidence type="ECO:0000256" key="5">
    <source>
        <dbReference type="ARBA" id="ARBA00022597"/>
    </source>
</evidence>
<dbReference type="Proteomes" id="UP000544222">
    <property type="component" value="Unassembled WGS sequence"/>
</dbReference>
<comment type="subcellular location">
    <subcellularLocation>
        <location evidence="1">Cell membrane</location>
        <topology evidence="1">Multi-pass membrane protein</topology>
    </subcellularLocation>
</comment>
<keyword evidence="6 10" id="KW-0812">Transmembrane</keyword>
<reference evidence="12 13" key="1">
    <citation type="submission" date="2020-08" db="EMBL/GenBank/DDBJ databases">
        <title>Genomic Encyclopedia of Type Strains, Phase IV (KMG-IV): sequencing the most valuable type-strain genomes for metagenomic binning, comparative biology and taxonomic classification.</title>
        <authorList>
            <person name="Goeker M."/>
        </authorList>
    </citation>
    <scope>NUCLEOTIDE SEQUENCE [LARGE SCALE GENOMIC DNA]</scope>
    <source>
        <strain evidence="12 13">DSM 27471</strain>
    </source>
</reference>
<dbReference type="RefSeq" id="WP_183412549.1">
    <property type="nucleotide sequence ID" value="NZ_JACHYB010000001.1"/>
</dbReference>
<dbReference type="GO" id="GO:0022857">
    <property type="term" value="F:transmembrane transporter activity"/>
    <property type="evidence" value="ECO:0007669"/>
    <property type="project" value="InterPro"/>
</dbReference>
<protein>
    <submittedName>
        <fullName evidence="12">SP family xylose:H+ symportor-like MFS transporter</fullName>
    </submittedName>
</protein>
<dbReference type="FunFam" id="1.20.1250.20:FF:000122">
    <property type="entry name" value="D-xylose transporter XylE"/>
    <property type="match status" value="1"/>
</dbReference>
<dbReference type="InterPro" id="IPR020846">
    <property type="entry name" value="MFS_dom"/>
</dbReference>
<evidence type="ECO:0000256" key="1">
    <source>
        <dbReference type="ARBA" id="ARBA00004651"/>
    </source>
</evidence>
<keyword evidence="5" id="KW-0762">Sugar transport</keyword>
<name>A0A7W5H1T1_9PORP</name>
<feature type="transmembrane region" description="Helical" evidence="10">
    <location>
        <begin position="202"/>
        <end position="227"/>
    </location>
</feature>
<feature type="transmembrane region" description="Helical" evidence="10">
    <location>
        <begin position="343"/>
        <end position="373"/>
    </location>
</feature>
<dbReference type="PROSITE" id="PS00216">
    <property type="entry name" value="SUGAR_TRANSPORT_1"/>
    <property type="match status" value="1"/>
</dbReference>
<feature type="transmembrane region" description="Helical" evidence="10">
    <location>
        <begin position="443"/>
        <end position="468"/>
    </location>
</feature>
<evidence type="ECO:0000256" key="9">
    <source>
        <dbReference type="RuleBase" id="RU003346"/>
    </source>
</evidence>
<dbReference type="PROSITE" id="PS00217">
    <property type="entry name" value="SUGAR_TRANSPORT_2"/>
    <property type="match status" value="1"/>
</dbReference>
<accession>A0A7W5H1T1</accession>
<proteinExistence type="inferred from homology"/>
<sequence length="555" mass="60978">MSFIDTSSKNTVSSYNKGNPVYIMLLTLVATLGGLLFGYDTAVVNGAEKSLVEFYIYKTTATGYNYVSDIVSVISQYRLMMVIVLYLVFFIISGQLIKLMGLKKGGIVGILIIAIFTIWAVNFLTKAIPTNPADIKDTADAVKGFVVASALIGCIIGGALAGFISRAIGRKNGLIIAAVAFFISAIGAWHPESFNIFGTLDVYAFVIFRIIGGIGVGIASMISPMYIAEIAPANSRGKLVSFNQFAIIFGMLVIYFVNYFIAKQGNEQWLVATGWRWMFFSGAIPAGLFLILLFFVPETPRYLALKGKDSQALKVLEKIAGKDSAPTVLEEIKSTLHEVNAPWLSYGFLVIFIGIMLSVFQQFVGINVVLYYAGNIFRNMGASTDSSLLQTIIVGIVNLTFTVVAILTVDKFGRKPLMIIGSIGMAISMIALGFTFFSGHVGLLALIFMLLYTAAFAMSWGPVCWVLLAEIFPNSIRGAMSIAVAAQWIANWIVSLTFPMMNDNTWLTNQFHHGFSYWIYGIMGILSAIFMWKFVPETKGKKLEEMESLWKKKNK</sequence>
<keyword evidence="4" id="KW-1003">Cell membrane</keyword>
<evidence type="ECO:0000256" key="6">
    <source>
        <dbReference type="ARBA" id="ARBA00022692"/>
    </source>
</evidence>
<dbReference type="PANTHER" id="PTHR48020:SF12">
    <property type="entry name" value="PROTON MYO-INOSITOL COTRANSPORTER"/>
    <property type="match status" value="1"/>
</dbReference>
<dbReference type="InterPro" id="IPR036259">
    <property type="entry name" value="MFS_trans_sf"/>
</dbReference>
<evidence type="ECO:0000256" key="4">
    <source>
        <dbReference type="ARBA" id="ARBA00022475"/>
    </source>
</evidence>
<keyword evidence="13" id="KW-1185">Reference proteome</keyword>
<feature type="transmembrane region" description="Helical" evidence="10">
    <location>
        <begin position="388"/>
        <end position="409"/>
    </location>
</feature>
<dbReference type="InterPro" id="IPR005829">
    <property type="entry name" value="Sugar_transporter_CS"/>
</dbReference>
<dbReference type="PRINTS" id="PR00171">
    <property type="entry name" value="SUGRTRNSPORT"/>
</dbReference>
<comment type="similarity">
    <text evidence="2 9">Belongs to the major facilitator superfamily. Sugar transporter (TC 2.A.1.1) family.</text>
</comment>
<evidence type="ECO:0000259" key="11">
    <source>
        <dbReference type="PROSITE" id="PS50850"/>
    </source>
</evidence>
<dbReference type="InterPro" id="IPR003663">
    <property type="entry name" value="Sugar/inositol_transpt"/>
</dbReference>
<evidence type="ECO:0000256" key="2">
    <source>
        <dbReference type="ARBA" id="ARBA00010992"/>
    </source>
</evidence>